<organism evidence="1 2">
    <name type="scientific">Steinernema glaseri</name>
    <dbReference type="NCBI Taxonomy" id="37863"/>
    <lineage>
        <taxon>Eukaryota</taxon>
        <taxon>Metazoa</taxon>
        <taxon>Ecdysozoa</taxon>
        <taxon>Nematoda</taxon>
        <taxon>Chromadorea</taxon>
        <taxon>Rhabditida</taxon>
        <taxon>Tylenchina</taxon>
        <taxon>Panagrolaimomorpha</taxon>
        <taxon>Strongyloidoidea</taxon>
        <taxon>Steinernematidae</taxon>
        <taxon>Steinernema</taxon>
    </lineage>
</organism>
<protein>
    <submittedName>
        <fullName evidence="2">3-hydroxyacyl-CoA dehydrogenase</fullName>
    </submittedName>
</protein>
<dbReference type="WBParaSite" id="L893_g18376.t1">
    <property type="protein sequence ID" value="L893_g18376.t1"/>
    <property type="gene ID" value="L893_g18376"/>
</dbReference>
<accession>A0A1I7YPD8</accession>
<evidence type="ECO:0000313" key="1">
    <source>
        <dbReference type="Proteomes" id="UP000095287"/>
    </source>
</evidence>
<dbReference type="Proteomes" id="UP000095287">
    <property type="component" value="Unplaced"/>
</dbReference>
<evidence type="ECO:0000313" key="2">
    <source>
        <dbReference type="WBParaSite" id="L893_g18376.t1"/>
    </source>
</evidence>
<reference evidence="2" key="1">
    <citation type="submission" date="2016-11" db="UniProtKB">
        <authorList>
            <consortium name="WormBaseParasite"/>
        </authorList>
    </citation>
    <scope>IDENTIFICATION</scope>
</reference>
<proteinExistence type="predicted"/>
<name>A0A1I7YPD8_9BILA</name>
<dbReference type="AlphaFoldDB" id="A0A1I7YPD8"/>
<keyword evidence="1" id="KW-1185">Reference proteome</keyword>
<sequence>ETEKGLKWEPLFTSEIAAFRGGTPAFGGAA</sequence>